<proteinExistence type="inferred from homology"/>
<evidence type="ECO:0000256" key="2">
    <source>
        <dbReference type="ARBA" id="ARBA00022801"/>
    </source>
</evidence>
<comment type="caution">
    <text evidence="4">The sequence shown here is derived from an EMBL/GenBank/DDBJ whole genome shotgun (WGS) entry which is preliminary data.</text>
</comment>
<dbReference type="PATRIC" id="fig|1476583.3.peg.1296"/>
<keyword evidence="5" id="KW-1185">Reference proteome</keyword>
<evidence type="ECO:0000313" key="4">
    <source>
        <dbReference type="EMBL" id="EYB68607.1"/>
    </source>
</evidence>
<feature type="domain" description="Glycoside hydrolase family 3 N-terminal" evidence="3">
    <location>
        <begin position="47"/>
        <end position="172"/>
    </location>
</feature>
<accession>A0A016QRV7</accession>
<dbReference type="eggNOG" id="COG1472">
    <property type="taxonomic scope" value="Bacteria"/>
</dbReference>
<dbReference type="InterPro" id="IPR050288">
    <property type="entry name" value="Cellulose_deg_GH3"/>
</dbReference>
<comment type="similarity">
    <text evidence="1">Belongs to the glycosyl hydrolase 3 family.</text>
</comment>
<dbReference type="PANTHER" id="PTHR42715:SF3">
    <property type="entry name" value="BETA-GLUCOSIDASE B-RELATED"/>
    <property type="match status" value="1"/>
</dbReference>
<dbReference type="InterPro" id="IPR017853">
    <property type="entry name" value="GH"/>
</dbReference>
<name>A0A016QRV7_9DEIO</name>
<dbReference type="GO" id="GO:0008422">
    <property type="term" value="F:beta-glucosidase activity"/>
    <property type="evidence" value="ECO:0007669"/>
    <property type="project" value="TreeGrafter"/>
</dbReference>
<dbReference type="PANTHER" id="PTHR42715">
    <property type="entry name" value="BETA-GLUCOSIDASE"/>
    <property type="match status" value="1"/>
</dbReference>
<gene>
    <name evidence="4" type="ORF">DEIPH_ctg019orf0020</name>
</gene>
<evidence type="ECO:0000313" key="5">
    <source>
        <dbReference type="Proteomes" id="UP000020492"/>
    </source>
</evidence>
<protein>
    <recommendedName>
        <fullName evidence="3">Glycoside hydrolase family 3 N-terminal domain-containing protein</fullName>
    </recommendedName>
</protein>
<dbReference type="GO" id="GO:0009251">
    <property type="term" value="P:glucan catabolic process"/>
    <property type="evidence" value="ECO:0007669"/>
    <property type="project" value="TreeGrafter"/>
</dbReference>
<dbReference type="STRING" id="1476583.DEIPH_ctg019orf0020"/>
<dbReference type="InterPro" id="IPR036962">
    <property type="entry name" value="Glyco_hydro_3_N_sf"/>
</dbReference>
<reference evidence="4 5" key="1">
    <citation type="submission" date="2014-03" db="EMBL/GenBank/DDBJ databases">
        <title>Draft genome sequence of Deinococcus phoenicis 1P10ME.</title>
        <authorList>
            <person name="Stepanov V.G."/>
            <person name="Vaishampayan P."/>
            <person name="Venkateswaran K."/>
            <person name="Fox G.E."/>
        </authorList>
    </citation>
    <scope>NUCLEOTIDE SEQUENCE [LARGE SCALE GENOMIC DNA]</scope>
    <source>
        <strain evidence="4 5">1P10ME</strain>
    </source>
</reference>
<organism evidence="4 5">
    <name type="scientific">Deinococcus phoenicis</name>
    <dbReference type="NCBI Taxonomy" id="1476583"/>
    <lineage>
        <taxon>Bacteria</taxon>
        <taxon>Thermotogati</taxon>
        <taxon>Deinococcota</taxon>
        <taxon>Deinococci</taxon>
        <taxon>Deinococcales</taxon>
        <taxon>Deinococcaceae</taxon>
        <taxon>Deinococcus</taxon>
    </lineage>
</organism>
<dbReference type="RefSeq" id="WP_051517200.1">
    <property type="nucleotide sequence ID" value="NZ_JHAC01000019.1"/>
</dbReference>
<sequence length="178" mass="18835">MTLEEQVSLLAGADSWRTVPIPRLKIPSPKMTDGPAGARGGGALVGGRRTAAFPVGIALGATWNAELLHDIGVHLAREARDKGAGVLLAPTLNLFRSSLNGRNFESYSEDPSLTGTLGTASVQGLQSGGVAATVKHFVGNESEYQRNTISSDIPERALRELYLWPFEMKVRQGGPGPS</sequence>
<evidence type="ECO:0000259" key="3">
    <source>
        <dbReference type="Pfam" id="PF00933"/>
    </source>
</evidence>
<dbReference type="PRINTS" id="PR00133">
    <property type="entry name" value="GLHYDRLASE3"/>
</dbReference>
<dbReference type="SUPFAM" id="SSF51445">
    <property type="entry name" value="(Trans)glycosidases"/>
    <property type="match status" value="1"/>
</dbReference>
<dbReference type="EMBL" id="JHAC01000019">
    <property type="protein sequence ID" value="EYB68607.1"/>
    <property type="molecule type" value="Genomic_DNA"/>
</dbReference>
<dbReference type="Proteomes" id="UP000020492">
    <property type="component" value="Unassembled WGS sequence"/>
</dbReference>
<dbReference type="Gene3D" id="3.20.20.300">
    <property type="entry name" value="Glycoside hydrolase, family 3, N-terminal domain"/>
    <property type="match status" value="1"/>
</dbReference>
<dbReference type="AlphaFoldDB" id="A0A016QRV7"/>
<dbReference type="Pfam" id="PF00933">
    <property type="entry name" value="Glyco_hydro_3"/>
    <property type="match status" value="1"/>
</dbReference>
<evidence type="ECO:0000256" key="1">
    <source>
        <dbReference type="ARBA" id="ARBA00005336"/>
    </source>
</evidence>
<keyword evidence="2" id="KW-0378">Hydrolase</keyword>
<dbReference type="InterPro" id="IPR001764">
    <property type="entry name" value="Glyco_hydro_3_N"/>
</dbReference>